<keyword evidence="3 6" id="KW-1133">Transmembrane helix</keyword>
<evidence type="ECO:0000313" key="9">
    <source>
        <dbReference type="Proteomes" id="UP001046870"/>
    </source>
</evidence>
<dbReference type="Gene3D" id="2.130.10.10">
    <property type="entry name" value="YVTN repeat-like/Quinoprotein amine dehydrogenase"/>
    <property type="match status" value="1"/>
</dbReference>
<evidence type="ECO:0000313" key="8">
    <source>
        <dbReference type="EMBL" id="KAG7492121.1"/>
    </source>
</evidence>
<accession>A0A9D3QH33</accession>
<dbReference type="OrthoDB" id="6364780at2759"/>
<comment type="caution">
    <text evidence="8">The sequence shown here is derived from an EMBL/GenBank/DDBJ whole genome shotgun (WGS) entry which is preliminary data.</text>
</comment>
<dbReference type="InterPro" id="IPR028994">
    <property type="entry name" value="Integrin_alpha_N"/>
</dbReference>
<dbReference type="PANTHER" id="PTHR21419">
    <property type="match status" value="1"/>
</dbReference>
<evidence type="ECO:0000259" key="7">
    <source>
        <dbReference type="Pfam" id="PF23727"/>
    </source>
</evidence>
<feature type="compositionally biased region" description="Polar residues" evidence="5">
    <location>
        <begin position="1"/>
        <end position="10"/>
    </location>
</feature>
<reference evidence="8" key="1">
    <citation type="submission" date="2021-01" db="EMBL/GenBank/DDBJ databases">
        <authorList>
            <person name="Zahm M."/>
            <person name="Roques C."/>
            <person name="Cabau C."/>
            <person name="Klopp C."/>
            <person name="Donnadieu C."/>
            <person name="Jouanno E."/>
            <person name="Lampietro C."/>
            <person name="Louis A."/>
            <person name="Herpin A."/>
            <person name="Echchiki A."/>
            <person name="Berthelot C."/>
            <person name="Parey E."/>
            <person name="Roest-Crollius H."/>
            <person name="Braasch I."/>
            <person name="Postlethwait J."/>
            <person name="Bobe J."/>
            <person name="Montfort J."/>
            <person name="Bouchez O."/>
            <person name="Begum T."/>
            <person name="Mejri S."/>
            <person name="Adams A."/>
            <person name="Chen W.-J."/>
            <person name="Guiguen Y."/>
        </authorList>
    </citation>
    <scope>NUCLEOTIDE SEQUENCE</scope>
    <source>
        <strain evidence="8">YG-15Mar2019-1</strain>
        <tissue evidence="8">Brain</tissue>
    </source>
</reference>
<name>A0A9D3QH33_MEGAT</name>
<dbReference type="GO" id="GO:0016020">
    <property type="term" value="C:membrane"/>
    <property type="evidence" value="ECO:0007669"/>
    <property type="project" value="UniProtKB-SubCell"/>
</dbReference>
<organism evidence="8 9">
    <name type="scientific">Megalops atlanticus</name>
    <name type="common">Tarpon</name>
    <name type="synonym">Clupea gigantea</name>
    <dbReference type="NCBI Taxonomy" id="7932"/>
    <lineage>
        <taxon>Eukaryota</taxon>
        <taxon>Metazoa</taxon>
        <taxon>Chordata</taxon>
        <taxon>Craniata</taxon>
        <taxon>Vertebrata</taxon>
        <taxon>Euteleostomi</taxon>
        <taxon>Actinopterygii</taxon>
        <taxon>Neopterygii</taxon>
        <taxon>Teleostei</taxon>
        <taxon>Elopiformes</taxon>
        <taxon>Megalopidae</taxon>
        <taxon>Megalops</taxon>
    </lineage>
</organism>
<evidence type="ECO:0000256" key="6">
    <source>
        <dbReference type="SAM" id="Phobius"/>
    </source>
</evidence>
<sequence length="552" mass="59930">MLDPTDSTAEAQPLKGEEGAIGPGPPPPPQGKKEGCWNGLGFSQLSNWRTAGFFLSLFLCLTVVFAFSFIIPCPVRPLYLHTWNRTFPQAATYNFLAVADANKDKVMDVLFVLKASEGSLNTTCVNESLPTPCVFVSAVAGTDADTLWERPLAPEFHWAQCGLEGLGDEGGGCLLSHSDQLTAVDKHSGAIVWQQQQPPNLNSKLPVLSVPDLDGDGVSDVVLIGPGLAQQTRLAILSGKTGAQIGSEVVLDPASETFRHLLHTTAKGSHYILLQKDSGLYGQALWKIAAQAKAGSESSLKRDQAWEKKTSTDSGHVLLYSSDSMQHVVRIAKGSGTSNLLLVTAGSVELIDGDSLQSLWSVNASRVLSEPSFGHFNKDGVLDVVIEKDIGNSTKQVMILDGNTGRVLWEVNLLFRPDTPKPASVNTINSFSVFVFWGKLPSGNNSSRLTSRDRHSYMLHPHFSSVLLEKSSIIDNIIAFKATLLERGRHACYIMLTGPQGEGAEGTVMLTKRKLKDDVPDSRVHRLGDHRDGETDQEIKDAFTRLRFSKDT</sequence>
<dbReference type="EMBL" id="JAFDVH010000001">
    <property type="protein sequence ID" value="KAG7492121.1"/>
    <property type="molecule type" value="Genomic_DNA"/>
</dbReference>
<feature type="domain" description="FAM234A/B beta-propeller" evidence="7">
    <location>
        <begin position="83"/>
        <end position="549"/>
    </location>
</feature>
<dbReference type="Proteomes" id="UP001046870">
    <property type="component" value="Chromosome 1"/>
</dbReference>
<dbReference type="InterPro" id="IPR015943">
    <property type="entry name" value="WD40/YVTN_repeat-like_dom_sf"/>
</dbReference>
<keyword evidence="4 6" id="KW-0472">Membrane</keyword>
<evidence type="ECO:0000256" key="4">
    <source>
        <dbReference type="ARBA" id="ARBA00023136"/>
    </source>
</evidence>
<keyword evidence="2 6" id="KW-0812">Transmembrane</keyword>
<gene>
    <name evidence="8" type="ORF">MATL_G00010750</name>
</gene>
<feature type="transmembrane region" description="Helical" evidence="6">
    <location>
        <begin position="51"/>
        <end position="71"/>
    </location>
</feature>
<dbReference type="InterPro" id="IPR045232">
    <property type="entry name" value="FAM234"/>
</dbReference>
<evidence type="ECO:0000256" key="2">
    <source>
        <dbReference type="ARBA" id="ARBA00022692"/>
    </source>
</evidence>
<evidence type="ECO:0000256" key="3">
    <source>
        <dbReference type="ARBA" id="ARBA00022989"/>
    </source>
</evidence>
<evidence type="ECO:0000256" key="5">
    <source>
        <dbReference type="SAM" id="MobiDB-lite"/>
    </source>
</evidence>
<dbReference type="AlphaFoldDB" id="A0A9D3QH33"/>
<keyword evidence="9" id="KW-1185">Reference proteome</keyword>
<dbReference type="InterPro" id="IPR055409">
    <property type="entry name" value="Beta-prop_FAM234A_B"/>
</dbReference>
<evidence type="ECO:0000256" key="1">
    <source>
        <dbReference type="ARBA" id="ARBA00004167"/>
    </source>
</evidence>
<comment type="subcellular location">
    <subcellularLocation>
        <location evidence="1">Membrane</location>
        <topology evidence="1">Single-pass membrane protein</topology>
    </subcellularLocation>
</comment>
<protein>
    <recommendedName>
        <fullName evidence="7">FAM234A/B beta-propeller domain-containing protein</fullName>
    </recommendedName>
</protein>
<dbReference type="SUPFAM" id="SSF69318">
    <property type="entry name" value="Integrin alpha N-terminal domain"/>
    <property type="match status" value="1"/>
</dbReference>
<dbReference type="Pfam" id="PF23727">
    <property type="entry name" value="Beta-prop_FAM234A_B"/>
    <property type="match status" value="1"/>
</dbReference>
<proteinExistence type="predicted"/>
<feature type="region of interest" description="Disordered" evidence="5">
    <location>
        <begin position="1"/>
        <end position="33"/>
    </location>
</feature>
<dbReference type="PANTHER" id="PTHR21419:SF7">
    <property type="entry name" value="PROTEIN FAM234A"/>
    <property type="match status" value="1"/>
</dbReference>